<organism evidence="3 4">
    <name type="scientific">Ectocarpus siliculosus</name>
    <name type="common">Brown alga</name>
    <name type="synonym">Conferva siliculosa</name>
    <dbReference type="NCBI Taxonomy" id="2880"/>
    <lineage>
        <taxon>Eukaryota</taxon>
        <taxon>Sar</taxon>
        <taxon>Stramenopiles</taxon>
        <taxon>Ochrophyta</taxon>
        <taxon>PX clade</taxon>
        <taxon>Phaeophyceae</taxon>
        <taxon>Ectocarpales</taxon>
        <taxon>Ectocarpaceae</taxon>
        <taxon>Ectocarpus</taxon>
    </lineage>
</organism>
<dbReference type="OrthoDB" id="2498029at2759"/>
<keyword evidence="4" id="KW-1185">Reference proteome</keyword>
<dbReference type="AlphaFoldDB" id="D7G424"/>
<gene>
    <name evidence="3" type="ORF">Esi_0054_0118</name>
</gene>
<dbReference type="PANTHER" id="PTHR22946">
    <property type="entry name" value="DIENELACTONE HYDROLASE DOMAIN-CONTAINING PROTEIN-RELATED"/>
    <property type="match status" value="1"/>
</dbReference>
<dbReference type="EMBL" id="FN648752">
    <property type="protein sequence ID" value="CBJ27059.1"/>
    <property type="molecule type" value="Genomic_DNA"/>
</dbReference>
<evidence type="ECO:0000256" key="1">
    <source>
        <dbReference type="ARBA" id="ARBA00022801"/>
    </source>
</evidence>
<dbReference type="PANTHER" id="PTHR22946:SF9">
    <property type="entry name" value="POLYKETIDE TRANSFERASE AF380"/>
    <property type="match status" value="1"/>
</dbReference>
<dbReference type="GO" id="GO:0016788">
    <property type="term" value="F:hydrolase activity, acting on ester bonds"/>
    <property type="evidence" value="ECO:0007669"/>
    <property type="project" value="UniProtKB-ARBA"/>
</dbReference>
<dbReference type="Pfam" id="PF12146">
    <property type="entry name" value="Hydrolase_4"/>
    <property type="match status" value="1"/>
</dbReference>
<dbReference type="Gene3D" id="3.40.50.1820">
    <property type="entry name" value="alpha/beta hydrolase"/>
    <property type="match status" value="1"/>
</dbReference>
<keyword evidence="1" id="KW-0378">Hydrolase</keyword>
<evidence type="ECO:0000313" key="4">
    <source>
        <dbReference type="Proteomes" id="UP000002630"/>
    </source>
</evidence>
<proteinExistence type="predicted"/>
<reference evidence="3 4" key="1">
    <citation type="journal article" date="2010" name="Nature">
        <title>The Ectocarpus genome and the independent evolution of multicellularity in brown algae.</title>
        <authorList>
            <person name="Cock J.M."/>
            <person name="Sterck L."/>
            <person name="Rouze P."/>
            <person name="Scornet D."/>
            <person name="Allen A.E."/>
            <person name="Amoutzias G."/>
            <person name="Anthouard V."/>
            <person name="Artiguenave F."/>
            <person name="Aury J.M."/>
            <person name="Badger J.H."/>
            <person name="Beszteri B."/>
            <person name="Billiau K."/>
            <person name="Bonnet E."/>
            <person name="Bothwell J.H."/>
            <person name="Bowler C."/>
            <person name="Boyen C."/>
            <person name="Brownlee C."/>
            <person name="Carrano C.J."/>
            <person name="Charrier B."/>
            <person name="Cho G.Y."/>
            <person name="Coelho S.M."/>
            <person name="Collen J."/>
            <person name="Corre E."/>
            <person name="Da Silva C."/>
            <person name="Delage L."/>
            <person name="Delaroque N."/>
            <person name="Dittami S.M."/>
            <person name="Doulbeau S."/>
            <person name="Elias M."/>
            <person name="Farnham G."/>
            <person name="Gachon C.M."/>
            <person name="Gschloessl B."/>
            <person name="Heesch S."/>
            <person name="Jabbari K."/>
            <person name="Jubin C."/>
            <person name="Kawai H."/>
            <person name="Kimura K."/>
            <person name="Kloareg B."/>
            <person name="Kupper F.C."/>
            <person name="Lang D."/>
            <person name="Le Bail A."/>
            <person name="Leblanc C."/>
            <person name="Lerouge P."/>
            <person name="Lohr M."/>
            <person name="Lopez P.J."/>
            <person name="Martens C."/>
            <person name="Maumus F."/>
            <person name="Michel G."/>
            <person name="Miranda-Saavedra D."/>
            <person name="Morales J."/>
            <person name="Moreau H."/>
            <person name="Motomura T."/>
            <person name="Nagasato C."/>
            <person name="Napoli C.A."/>
            <person name="Nelson D.R."/>
            <person name="Nyvall-Collen P."/>
            <person name="Peters A.F."/>
            <person name="Pommier C."/>
            <person name="Potin P."/>
            <person name="Poulain J."/>
            <person name="Quesneville H."/>
            <person name="Read B."/>
            <person name="Rensing S.A."/>
            <person name="Ritter A."/>
            <person name="Rousvoal S."/>
            <person name="Samanta M."/>
            <person name="Samson G."/>
            <person name="Schroeder D.C."/>
            <person name="Segurens B."/>
            <person name="Strittmatter M."/>
            <person name="Tonon T."/>
            <person name="Tregear J.W."/>
            <person name="Valentin K."/>
            <person name="von Dassow P."/>
            <person name="Yamagishi T."/>
            <person name="Van de Peer Y."/>
            <person name="Wincker P."/>
        </authorList>
    </citation>
    <scope>NUCLEOTIDE SEQUENCE [LARGE SCALE GENOMIC DNA]</scope>
    <source>
        <strain evidence="4">Ec32 / CCAP1310/4</strain>
    </source>
</reference>
<dbReference type="STRING" id="2880.D7G424"/>
<dbReference type="EMBL" id="FN649758">
    <property type="protein sequence ID" value="CBJ27059.1"/>
    <property type="molecule type" value="Genomic_DNA"/>
</dbReference>
<dbReference type="OMA" id="CPILFCV"/>
<dbReference type="InterPro" id="IPR050261">
    <property type="entry name" value="FrsA_esterase"/>
</dbReference>
<dbReference type="SUPFAM" id="SSF53474">
    <property type="entry name" value="alpha/beta-Hydrolases"/>
    <property type="match status" value="1"/>
</dbReference>
<dbReference type="Gene3D" id="1.10.10.800">
    <property type="match status" value="1"/>
</dbReference>
<dbReference type="InterPro" id="IPR022742">
    <property type="entry name" value="Hydrolase_4"/>
</dbReference>
<dbReference type="eggNOG" id="ENOG502RZEK">
    <property type="taxonomic scope" value="Eukaryota"/>
</dbReference>
<evidence type="ECO:0000313" key="3">
    <source>
        <dbReference type="EMBL" id="CBJ27059.1"/>
    </source>
</evidence>
<sequence>MLCTHATPYAFPPVCFGHPDGQTDLPLFVKLENVPESELITSPGFARSVKWFYSKGVRCHAWLYVPTEKGESAEAGRLPPIVLMAHGMGGQKDMGLGKYAEAFTERGIATLVFDYRTFGGSDGMPRNLVDPWRHVEDYIAALDYVRGPSLADVIDSSRVALWGTSFAGGHVLNVAAADDVPSRVGDIRAIISQVPHLDGRAASKRSLKMRGKAGALKMAAAAIGDMLRGLLGMQARYVGLVSTREEVALMQLSEDERDNYFAKHPSKTLGGWRNQVCARVGAMVGMYSPIKALPKVRPPILFIAAEHDQLCPVGTVREAAAQAINAKLSIHDKTHFDIYLGDTLQAILKDMGDHLEEHLKP</sequence>
<feature type="domain" description="Serine aminopeptidase S33" evidence="2">
    <location>
        <begin position="81"/>
        <end position="327"/>
    </location>
</feature>
<accession>D7G424</accession>
<dbReference type="InterPro" id="IPR029058">
    <property type="entry name" value="AB_hydrolase_fold"/>
</dbReference>
<name>D7G424_ECTSI</name>
<dbReference type="Proteomes" id="UP000002630">
    <property type="component" value="Linkage Group LG33"/>
</dbReference>
<dbReference type="InParanoid" id="D7G424"/>
<evidence type="ECO:0000259" key="2">
    <source>
        <dbReference type="Pfam" id="PF12146"/>
    </source>
</evidence>
<protein>
    <recommendedName>
        <fullName evidence="2">Serine aminopeptidase S33 domain-containing protein</fullName>
    </recommendedName>
</protein>